<evidence type="ECO:0000256" key="1">
    <source>
        <dbReference type="ARBA" id="ARBA00006930"/>
    </source>
</evidence>
<dbReference type="KEGG" id="acad:UA74_04200"/>
<evidence type="ECO:0000313" key="7">
    <source>
        <dbReference type="Proteomes" id="UP000185511"/>
    </source>
</evidence>
<dbReference type="Gene3D" id="3.40.50.300">
    <property type="entry name" value="P-loop containing nucleotide triphosphate hydrolases"/>
    <property type="match status" value="2"/>
</dbReference>
<dbReference type="InterPro" id="IPR027417">
    <property type="entry name" value="P-loop_NTPase"/>
</dbReference>
<dbReference type="SUPFAM" id="SSF52540">
    <property type="entry name" value="P-loop containing nucleoside triphosphate hydrolases"/>
    <property type="match status" value="1"/>
</dbReference>
<reference evidence="7" key="1">
    <citation type="submission" date="2016-06" db="EMBL/GenBank/DDBJ databases">
        <title>Complete genome sequence of Actinoalloteichus fjordicus DSM 46855 (=ADI127-17), type strain of the new species Actinoalloteichus fjordicus.</title>
        <authorList>
            <person name="Ruckert C."/>
            <person name="Nouioui I."/>
            <person name="Willmese J."/>
            <person name="van Wezel G."/>
            <person name="Klenk H.-P."/>
            <person name="Kalinowski J."/>
            <person name="Zotchev S.B."/>
        </authorList>
    </citation>
    <scope>NUCLEOTIDE SEQUENCE [LARGE SCALE GENOMIC DNA]</scope>
    <source>
        <strain evidence="7">ADI127-7</strain>
    </source>
</reference>
<comment type="subunit">
    <text evidence="2">Heterodimer of SbcC and SbcD.</text>
</comment>
<keyword evidence="7" id="KW-1185">Reference proteome</keyword>
<evidence type="ECO:0000259" key="5">
    <source>
        <dbReference type="Pfam" id="PF13476"/>
    </source>
</evidence>
<dbReference type="PANTHER" id="PTHR32114:SF2">
    <property type="entry name" value="ABC TRANSPORTER ABCH.3"/>
    <property type="match status" value="1"/>
</dbReference>
<evidence type="ECO:0000313" key="6">
    <source>
        <dbReference type="EMBL" id="APU12919.1"/>
    </source>
</evidence>
<keyword evidence="4" id="KW-0175">Coiled coil</keyword>
<evidence type="ECO:0000256" key="3">
    <source>
        <dbReference type="ARBA" id="ARBA00013368"/>
    </source>
</evidence>
<dbReference type="PANTHER" id="PTHR32114">
    <property type="entry name" value="ABC TRANSPORTER ABCH.3"/>
    <property type="match status" value="1"/>
</dbReference>
<gene>
    <name evidence="6" type="ORF">UA74_04200</name>
</gene>
<dbReference type="Pfam" id="PF13476">
    <property type="entry name" value="AAA_23"/>
    <property type="match status" value="1"/>
</dbReference>
<dbReference type="Proteomes" id="UP000185511">
    <property type="component" value="Chromosome"/>
</dbReference>
<accession>A0AAC9PQA7</accession>
<dbReference type="GO" id="GO:0016887">
    <property type="term" value="F:ATP hydrolysis activity"/>
    <property type="evidence" value="ECO:0007669"/>
    <property type="project" value="InterPro"/>
</dbReference>
<dbReference type="RefSeq" id="WP_075763824.1">
    <property type="nucleotide sequence ID" value="NZ_CP016076.1"/>
</dbReference>
<name>A0AAC9PQA7_9PSEU</name>
<dbReference type="GO" id="GO:0006302">
    <property type="term" value="P:double-strand break repair"/>
    <property type="evidence" value="ECO:0007669"/>
    <property type="project" value="InterPro"/>
</dbReference>
<feature type="domain" description="Rad50/SbcC-type AAA" evidence="5">
    <location>
        <begin position="5"/>
        <end position="185"/>
    </location>
</feature>
<dbReference type="EMBL" id="CP016076">
    <property type="protein sequence ID" value="APU12919.1"/>
    <property type="molecule type" value="Genomic_DNA"/>
</dbReference>
<dbReference type="AlphaFoldDB" id="A0AAC9PQA7"/>
<evidence type="ECO:0000256" key="2">
    <source>
        <dbReference type="ARBA" id="ARBA00011322"/>
    </source>
</evidence>
<proteinExistence type="inferred from homology"/>
<dbReference type="Pfam" id="PF13558">
    <property type="entry name" value="SbcC_Walker_B"/>
    <property type="match status" value="1"/>
</dbReference>
<protein>
    <recommendedName>
        <fullName evidence="3">Nuclease SbcCD subunit C</fullName>
    </recommendedName>
</protein>
<organism evidence="6 7">
    <name type="scientific">Actinoalloteichus fjordicus</name>
    <dbReference type="NCBI Taxonomy" id="1612552"/>
    <lineage>
        <taxon>Bacteria</taxon>
        <taxon>Bacillati</taxon>
        <taxon>Actinomycetota</taxon>
        <taxon>Actinomycetes</taxon>
        <taxon>Pseudonocardiales</taxon>
        <taxon>Pseudonocardiaceae</taxon>
        <taxon>Actinoalloteichus</taxon>
    </lineage>
</organism>
<evidence type="ECO:0000256" key="4">
    <source>
        <dbReference type="SAM" id="Coils"/>
    </source>
</evidence>
<dbReference type="InterPro" id="IPR038729">
    <property type="entry name" value="Rad50/SbcC_AAA"/>
</dbReference>
<sequence length="1028" mass="111931">MRLHRLAMTAFGPYRGTVHVDFDALSADGLFLLHGETGAGKTTLLDGVAYALFGQVPGARGQVRRLRCDHAADTVATRVELELTIQGHRIRIVRSPEFERPKKRGSGTTTVQAKVSLGWLGSVPVGYPPDGLSRIDEVARTVGRLIGMTYTQFFQVVLLPQGEFAQFLRAETEDREKLLEQLFGTQRFADTERWFRERRTARHQDVQTARRGVEQFVARIAQAAGTEPPQDDEPVAAWVDAVRGRVVEERNEAGESERLAADRRRRAEQAAVDGARQAAAAARRRELLARLDELAERHDERVAWAEELADARRAAPVAAEEQERLRAATDLHDRRQRVAAAQDEVRAVAATWPENAGDASVTELVPSVRPDETTVERSCSDAFVVDQDESPADRSSAADLRAFAAARREESGRLAGLVAEAERQEPDRLRLAEALSDRDQAEKAFAELERRAEQLPTELNEARRELAEATAASAALDGLRTRHDELTRLCASARELPSAEERLVAARQAGQDAVDAHQIARELLLDLRDRRLAGMAAELAGALVPDGPCGVCGSRDHPAPAEHTSLVTELQEQTAVDAEHQAALAREAASARVQAELLARDTILEQLACRSEPELSTALDEAATELSVAVDLAARESERADLLHRLEQESAELHRDRLTVEGELGSVRSRVEHLEQLIAERADRLTAAAAGFPDVSARRRVLLATAEVVDKLAECTVAAVEPAERLRDRCDRLRAAVAQAGFDGVDDALAASRDEPAMTRLDEALRSVDRQETALRAELADPALHEAETAEVPDVEVLTAVADSARRTAEEAVARLRAAEAADEELAGLAARWTEAARELAPVESDFATLSALTDVVNGRGQNSRKMSLRSYVLAARLEEVAVTATRRLQRMSQGRYSFVHSDAGGARGKRGGLGLDVVDDYSGRARPAKTLSGGESFLASLALALGLADVVAAETGGALLDTLFVDEGFGSLDPDTLDLVMDTLDELRAGGRIVGLVSHVEELRQRIPTRLRVRRSRTGSTLEMETA</sequence>
<feature type="coiled-coil region" evidence="4">
    <location>
        <begin position="431"/>
        <end position="479"/>
    </location>
</feature>
<comment type="similarity">
    <text evidence="1">Belongs to the SMC family. SbcC subfamily.</text>
</comment>